<name>A0A941IFP4_9ACTN</name>
<dbReference type="SMART" id="SM00347">
    <property type="entry name" value="HTH_MARR"/>
    <property type="match status" value="1"/>
</dbReference>
<dbReference type="Pfam" id="PF12802">
    <property type="entry name" value="MarR_2"/>
    <property type="match status" value="1"/>
</dbReference>
<feature type="domain" description="HTH marR-type" evidence="4">
    <location>
        <begin position="34"/>
        <end position="169"/>
    </location>
</feature>
<evidence type="ECO:0000313" key="6">
    <source>
        <dbReference type="Proteomes" id="UP000676325"/>
    </source>
</evidence>
<keyword evidence="6" id="KW-1185">Reference proteome</keyword>
<dbReference type="AlphaFoldDB" id="A0A941IFP4"/>
<dbReference type="PANTHER" id="PTHR42756:SF1">
    <property type="entry name" value="TRANSCRIPTIONAL REPRESSOR OF EMRAB OPERON"/>
    <property type="match status" value="1"/>
</dbReference>
<dbReference type="PROSITE" id="PS50995">
    <property type="entry name" value="HTH_MARR_2"/>
    <property type="match status" value="1"/>
</dbReference>
<dbReference type="SUPFAM" id="SSF46785">
    <property type="entry name" value="Winged helix' DNA-binding domain"/>
    <property type="match status" value="1"/>
</dbReference>
<evidence type="ECO:0000256" key="3">
    <source>
        <dbReference type="ARBA" id="ARBA00023163"/>
    </source>
</evidence>
<evidence type="ECO:0000313" key="5">
    <source>
        <dbReference type="EMBL" id="MBR7825269.1"/>
    </source>
</evidence>
<proteinExistence type="predicted"/>
<protein>
    <submittedName>
        <fullName evidence="5">MarR family transcriptional regulator</fullName>
    </submittedName>
</protein>
<reference evidence="5" key="1">
    <citation type="submission" date="2021-04" db="EMBL/GenBank/DDBJ databases">
        <title>Genome based classification of Actinospica acidithermotolerans sp. nov., an actinobacterium isolated from an Indonesian hot spring.</title>
        <authorList>
            <person name="Kusuma A.B."/>
            <person name="Putra K.E."/>
            <person name="Nafisah S."/>
            <person name="Loh J."/>
            <person name="Nouioui I."/>
            <person name="Goodfellow M."/>
        </authorList>
    </citation>
    <scope>NUCLEOTIDE SEQUENCE</scope>
    <source>
        <strain evidence="5">MGRD01-02</strain>
    </source>
</reference>
<dbReference type="Gene3D" id="1.10.10.10">
    <property type="entry name" value="Winged helix-like DNA-binding domain superfamily/Winged helix DNA-binding domain"/>
    <property type="match status" value="1"/>
</dbReference>
<dbReference type="Proteomes" id="UP000676325">
    <property type="component" value="Unassembled WGS sequence"/>
</dbReference>
<dbReference type="RefSeq" id="WP_212516417.1">
    <property type="nucleotide sequence ID" value="NZ_JAGSOH010000004.1"/>
</dbReference>
<dbReference type="GO" id="GO:0003677">
    <property type="term" value="F:DNA binding"/>
    <property type="evidence" value="ECO:0007669"/>
    <property type="project" value="UniProtKB-KW"/>
</dbReference>
<keyword evidence="2" id="KW-0238">DNA-binding</keyword>
<dbReference type="InterPro" id="IPR000835">
    <property type="entry name" value="HTH_MarR-typ"/>
</dbReference>
<evidence type="ECO:0000256" key="1">
    <source>
        <dbReference type="ARBA" id="ARBA00023015"/>
    </source>
</evidence>
<organism evidence="5 6">
    <name type="scientific">Actinospica acidithermotolerans</name>
    <dbReference type="NCBI Taxonomy" id="2828514"/>
    <lineage>
        <taxon>Bacteria</taxon>
        <taxon>Bacillati</taxon>
        <taxon>Actinomycetota</taxon>
        <taxon>Actinomycetes</taxon>
        <taxon>Catenulisporales</taxon>
        <taxon>Actinospicaceae</taxon>
        <taxon>Actinospica</taxon>
    </lineage>
</organism>
<dbReference type="PANTHER" id="PTHR42756">
    <property type="entry name" value="TRANSCRIPTIONAL REGULATOR, MARR"/>
    <property type="match status" value="1"/>
</dbReference>
<accession>A0A941IFP4</accession>
<dbReference type="GO" id="GO:0003700">
    <property type="term" value="F:DNA-binding transcription factor activity"/>
    <property type="evidence" value="ECO:0007669"/>
    <property type="project" value="InterPro"/>
</dbReference>
<dbReference type="EMBL" id="JAGSOH010000004">
    <property type="protein sequence ID" value="MBR7825269.1"/>
    <property type="molecule type" value="Genomic_DNA"/>
</dbReference>
<dbReference type="InterPro" id="IPR036388">
    <property type="entry name" value="WH-like_DNA-bd_sf"/>
</dbReference>
<comment type="caution">
    <text evidence="5">The sequence shown here is derived from an EMBL/GenBank/DDBJ whole genome shotgun (WGS) entry which is preliminary data.</text>
</comment>
<evidence type="ECO:0000256" key="2">
    <source>
        <dbReference type="ARBA" id="ARBA00023125"/>
    </source>
</evidence>
<evidence type="ECO:0000259" key="4">
    <source>
        <dbReference type="PROSITE" id="PS50995"/>
    </source>
</evidence>
<keyword evidence="3" id="KW-0804">Transcription</keyword>
<dbReference type="InterPro" id="IPR036390">
    <property type="entry name" value="WH_DNA-bd_sf"/>
</dbReference>
<sequence length="172" mass="18580">MAPEDSALRAVPADAVDRITAQWHQERPDLDTEPMAVFGRIYRLSRAMGERVEQTYARFGIGRGEFDVLAALRRSGEPFSLSPTSLAESLMLTTGGMTGRLDKLQKAGLVARCPDPNDRRALKACLTDKGRAVVDEAVAAGLEVQSEALGHLPAADRSVLADHLRALLSALE</sequence>
<keyword evidence="1" id="KW-0805">Transcription regulation</keyword>
<gene>
    <name evidence="5" type="ORF">KDK95_03045</name>
</gene>
<dbReference type="PRINTS" id="PR00598">
    <property type="entry name" value="HTHMARR"/>
</dbReference>